<dbReference type="EMBL" id="JASBWS010000004">
    <property type="protein sequence ID" value="KAJ9116094.1"/>
    <property type="molecule type" value="Genomic_DNA"/>
</dbReference>
<proteinExistence type="predicted"/>
<reference evidence="1" key="1">
    <citation type="submission" date="2023-04" db="EMBL/GenBank/DDBJ databases">
        <title>Draft Genome sequencing of Naganishia species isolated from polar environments using Oxford Nanopore Technology.</title>
        <authorList>
            <person name="Leo P."/>
            <person name="Venkateswaran K."/>
        </authorList>
    </citation>
    <scope>NUCLEOTIDE SEQUENCE</scope>
    <source>
        <strain evidence="1">MNA-CCFEE 5262</strain>
    </source>
</reference>
<gene>
    <name evidence="1" type="ORF">QFC20_000767</name>
</gene>
<sequence length="226" mass="25069">MSTFQFDPIEEALAAFKAGEFVVVMDDEGRENEGDLVIAASECTTKKMAWFIKHTSGYICISLPEQRLQQLEIPMMVPENQERHKTAYTVTVDAKQGRLPYHIPVSPLTPLGIGTTTGISAHDRALTARLLADPAAKPEDFTRPGHMVPLRYTEGGVLARPGHTEAATDLCRLTGLPPAGLLCELVKPDDEEGSMARRDDCKAFAQQWGLKMISIEQIREYCRQQQ</sequence>
<organism evidence="1 2">
    <name type="scientific">Naganishia adeliensis</name>
    <dbReference type="NCBI Taxonomy" id="92952"/>
    <lineage>
        <taxon>Eukaryota</taxon>
        <taxon>Fungi</taxon>
        <taxon>Dikarya</taxon>
        <taxon>Basidiomycota</taxon>
        <taxon>Agaricomycotina</taxon>
        <taxon>Tremellomycetes</taxon>
        <taxon>Filobasidiales</taxon>
        <taxon>Filobasidiaceae</taxon>
        <taxon>Naganishia</taxon>
    </lineage>
</organism>
<evidence type="ECO:0000313" key="1">
    <source>
        <dbReference type="EMBL" id="KAJ9116094.1"/>
    </source>
</evidence>
<accession>A0ACC2WWH2</accession>
<protein>
    <submittedName>
        <fullName evidence="1">Uncharacterized protein</fullName>
    </submittedName>
</protein>
<name>A0ACC2WWH2_9TREE</name>
<comment type="caution">
    <text evidence="1">The sequence shown here is derived from an EMBL/GenBank/DDBJ whole genome shotgun (WGS) entry which is preliminary data.</text>
</comment>
<dbReference type="Proteomes" id="UP001230649">
    <property type="component" value="Unassembled WGS sequence"/>
</dbReference>
<evidence type="ECO:0000313" key="2">
    <source>
        <dbReference type="Proteomes" id="UP001230649"/>
    </source>
</evidence>
<keyword evidence="2" id="KW-1185">Reference proteome</keyword>